<organism evidence="2 3">
    <name type="scientific">Pleurotus ostreatus</name>
    <name type="common">Oyster mushroom</name>
    <name type="synonym">White-rot fungus</name>
    <dbReference type="NCBI Taxonomy" id="5322"/>
    <lineage>
        <taxon>Eukaryota</taxon>
        <taxon>Fungi</taxon>
        <taxon>Dikarya</taxon>
        <taxon>Basidiomycota</taxon>
        <taxon>Agaricomycotina</taxon>
        <taxon>Agaricomycetes</taxon>
        <taxon>Agaricomycetidae</taxon>
        <taxon>Agaricales</taxon>
        <taxon>Pleurotineae</taxon>
        <taxon>Pleurotaceae</taxon>
        <taxon>Pleurotus</taxon>
    </lineage>
</organism>
<dbReference type="EMBL" id="JACETU010000001">
    <property type="protein sequence ID" value="KAF7440477.1"/>
    <property type="molecule type" value="Genomic_DNA"/>
</dbReference>
<dbReference type="VEuPathDB" id="FungiDB:PC9H_000822"/>
<dbReference type="Proteomes" id="UP000623687">
    <property type="component" value="Unassembled WGS sequence"/>
</dbReference>
<reference evidence="2" key="1">
    <citation type="submission" date="2019-07" db="EMBL/GenBank/DDBJ databases">
        <authorList>
            <person name="Palmer J.M."/>
        </authorList>
    </citation>
    <scope>NUCLEOTIDE SEQUENCE</scope>
    <source>
        <strain evidence="2">PC9</strain>
    </source>
</reference>
<protein>
    <submittedName>
        <fullName evidence="2">Uncharacterized protein</fullName>
    </submittedName>
</protein>
<accession>A0A8H7A5H1</accession>
<gene>
    <name evidence="2" type="ORF">PC9H_000822</name>
</gene>
<evidence type="ECO:0000313" key="2">
    <source>
        <dbReference type="EMBL" id="KAF7440477.1"/>
    </source>
</evidence>
<evidence type="ECO:0000313" key="3">
    <source>
        <dbReference type="Proteomes" id="UP000623687"/>
    </source>
</evidence>
<dbReference type="AlphaFoldDB" id="A0A8H7A5H1"/>
<evidence type="ECO:0000256" key="1">
    <source>
        <dbReference type="SAM" id="MobiDB-lite"/>
    </source>
</evidence>
<dbReference type="RefSeq" id="XP_036636321.1">
    <property type="nucleotide sequence ID" value="XM_036770476.1"/>
</dbReference>
<name>A0A8H7A5H1_PLEOS</name>
<feature type="region of interest" description="Disordered" evidence="1">
    <location>
        <begin position="349"/>
        <end position="372"/>
    </location>
</feature>
<dbReference type="GeneID" id="59370663"/>
<keyword evidence="3" id="KW-1185">Reference proteome</keyword>
<comment type="caution">
    <text evidence="2">The sequence shown here is derived from an EMBL/GenBank/DDBJ whole genome shotgun (WGS) entry which is preliminary data.</text>
</comment>
<dbReference type="OrthoDB" id="2579508at2759"/>
<sequence length="443" mass="50468">MAYRGTDNLRCYVREAGLPPMLCHPSTPQMPPEGHKSHLNNLKIRPESWRKLQTIHELKEDRWERSICDWADKYIPDESLGIEDEDKESEEMLSIPCPPTFDIPSQKLRRPADISRLSLWLENLLLTTTQRVMHILFASTLDWGFHPGHNNDDDKELFDYFLWTKNSFSPEEAFEVGYHSVLVAYQPPWILSPQDMKEFASCRSIPPFRREGEPNFRPLQSSERLWSKLWDTCAAKHCRWFCLTTYDQWVFGVFTKGWTSAFVTAVYTFDDYGPTVLEHLLYWVASASRLPGSARIPQVCEEPQPFHKVLPCTVYDIMGYDPAAALVPEPISSLGPQVVPQTIYTDFSTPAPSESNWDGKSKDAGSSAGLTDTLTPRISEVGLPHYQPRPFQTLNRSDSIAAWIRSAQANAMGFENSNSPASSNISIPNVTNQIPQFMGDWVM</sequence>
<proteinExistence type="predicted"/>